<name>G4U2D7_SERID</name>
<reference evidence="4 5" key="1">
    <citation type="journal article" date="2011" name="PLoS Pathog.">
        <title>Endophytic Life Strategies Decoded by Genome and Transcriptome Analyses of the Mutualistic Root Symbiont Piriformospora indica.</title>
        <authorList>
            <person name="Zuccaro A."/>
            <person name="Lahrmann U."/>
            <person name="Guldener U."/>
            <person name="Langen G."/>
            <person name="Pfiffi S."/>
            <person name="Biedenkopf D."/>
            <person name="Wong P."/>
            <person name="Samans B."/>
            <person name="Grimm C."/>
            <person name="Basiewicz M."/>
            <person name="Murat C."/>
            <person name="Martin F."/>
            <person name="Kogel K.H."/>
        </authorList>
    </citation>
    <scope>NUCLEOTIDE SEQUENCE [LARGE SCALE GENOMIC DNA]</scope>
    <source>
        <strain evidence="4 5">DSM 11827</strain>
    </source>
</reference>
<dbReference type="Proteomes" id="UP000007148">
    <property type="component" value="Unassembled WGS sequence"/>
</dbReference>
<organism evidence="4 5">
    <name type="scientific">Serendipita indica (strain DSM 11827)</name>
    <name type="common">Root endophyte fungus</name>
    <name type="synonym">Piriformospora indica</name>
    <dbReference type="NCBI Taxonomy" id="1109443"/>
    <lineage>
        <taxon>Eukaryota</taxon>
        <taxon>Fungi</taxon>
        <taxon>Dikarya</taxon>
        <taxon>Basidiomycota</taxon>
        <taxon>Agaricomycotina</taxon>
        <taxon>Agaricomycetes</taxon>
        <taxon>Sebacinales</taxon>
        <taxon>Serendipitaceae</taxon>
        <taxon>Serendipita</taxon>
    </lineage>
</organism>
<feature type="region of interest" description="Disordered" evidence="2">
    <location>
        <begin position="127"/>
        <end position="174"/>
    </location>
</feature>
<dbReference type="InterPro" id="IPR040155">
    <property type="entry name" value="CEBPZ/Mak21-like"/>
</dbReference>
<dbReference type="SUPFAM" id="SSF48371">
    <property type="entry name" value="ARM repeat"/>
    <property type="match status" value="1"/>
</dbReference>
<accession>G4U2D7</accession>
<comment type="caution">
    <text evidence="4">The sequence shown here is derived from an EMBL/GenBank/DDBJ whole genome shotgun (WGS) entry which is preliminary data.</text>
</comment>
<feature type="compositionally biased region" description="Acidic residues" evidence="2">
    <location>
        <begin position="910"/>
        <end position="923"/>
    </location>
</feature>
<proteinExistence type="inferred from homology"/>
<dbReference type="OrthoDB" id="28947at2759"/>
<feature type="compositionally biased region" description="Basic and acidic residues" evidence="2">
    <location>
        <begin position="502"/>
        <end position="533"/>
    </location>
</feature>
<dbReference type="PANTHER" id="PTHR12048">
    <property type="entry name" value="CCAAT-BINDING FACTOR-RELATED"/>
    <property type="match status" value="1"/>
</dbReference>
<evidence type="ECO:0000259" key="3">
    <source>
        <dbReference type="Pfam" id="PF03914"/>
    </source>
</evidence>
<dbReference type="GO" id="GO:0005634">
    <property type="term" value="C:nucleus"/>
    <property type="evidence" value="ECO:0007669"/>
    <property type="project" value="UniProtKB-ARBA"/>
</dbReference>
<feature type="compositionally biased region" description="Basic and acidic residues" evidence="2">
    <location>
        <begin position="87"/>
        <end position="110"/>
    </location>
</feature>
<protein>
    <submittedName>
        <fullName evidence="4">Related to MAK21-protein required for 60S ribosomal subunit biogenesis</fullName>
    </submittedName>
</protein>
<dbReference type="EMBL" id="CAFZ01001869">
    <property type="protein sequence ID" value="CCA77758.1"/>
    <property type="molecule type" value="Genomic_DNA"/>
</dbReference>
<evidence type="ECO:0000256" key="2">
    <source>
        <dbReference type="SAM" id="MobiDB-lite"/>
    </source>
</evidence>
<feature type="region of interest" description="Disordered" evidence="2">
    <location>
        <begin position="1"/>
        <end position="110"/>
    </location>
</feature>
<feature type="compositionally biased region" description="Polar residues" evidence="2">
    <location>
        <begin position="435"/>
        <end position="445"/>
    </location>
</feature>
<evidence type="ECO:0000256" key="1">
    <source>
        <dbReference type="ARBA" id="ARBA00007797"/>
    </source>
</evidence>
<feature type="compositionally biased region" description="Acidic residues" evidence="2">
    <location>
        <begin position="872"/>
        <end position="895"/>
    </location>
</feature>
<dbReference type="Pfam" id="PF03914">
    <property type="entry name" value="CBF"/>
    <property type="match status" value="1"/>
</dbReference>
<evidence type="ECO:0000313" key="5">
    <source>
        <dbReference type="Proteomes" id="UP000007148"/>
    </source>
</evidence>
<dbReference type="InterPro" id="IPR016024">
    <property type="entry name" value="ARM-type_fold"/>
</dbReference>
<dbReference type="InterPro" id="IPR005612">
    <property type="entry name" value="CCAAT-binding_factor"/>
</dbReference>
<gene>
    <name evidence="4" type="ORF">PIIN_02980</name>
</gene>
<dbReference type="HOGENOM" id="CLU_003417_0_0_1"/>
<dbReference type="InParanoid" id="G4U2D7"/>
<feature type="compositionally biased region" description="Basic and acidic residues" evidence="2">
    <location>
        <begin position="924"/>
        <end position="942"/>
    </location>
</feature>
<dbReference type="eggNOG" id="KOG2038">
    <property type="taxonomic scope" value="Eukaryota"/>
</dbReference>
<feature type="region of interest" description="Disordered" evidence="2">
    <location>
        <begin position="432"/>
        <end position="451"/>
    </location>
</feature>
<feature type="region of interest" description="Disordered" evidence="2">
    <location>
        <begin position="502"/>
        <end position="552"/>
    </location>
</feature>
<feature type="compositionally biased region" description="Acidic residues" evidence="2">
    <location>
        <begin position="136"/>
        <end position="155"/>
    </location>
</feature>
<comment type="similarity">
    <text evidence="1">Belongs to the CBF/MAK21 family.</text>
</comment>
<feature type="region of interest" description="Disordered" evidence="2">
    <location>
        <begin position="855"/>
        <end position="985"/>
    </location>
</feature>
<feature type="domain" description="CCAAT-binding factor" evidence="3">
    <location>
        <begin position="602"/>
        <end position="750"/>
    </location>
</feature>
<dbReference type="FunCoup" id="G4U2D7">
    <property type="interactions" value="583"/>
</dbReference>
<evidence type="ECO:0000313" key="4">
    <source>
        <dbReference type="EMBL" id="CCA77758.1"/>
    </source>
</evidence>
<feature type="compositionally biased region" description="Basic residues" evidence="2">
    <location>
        <begin position="10"/>
        <end position="22"/>
    </location>
</feature>
<feature type="compositionally biased region" description="Basic and acidic residues" evidence="2">
    <location>
        <begin position="49"/>
        <end position="64"/>
    </location>
</feature>
<feature type="compositionally biased region" description="Acidic residues" evidence="2">
    <location>
        <begin position="946"/>
        <end position="972"/>
    </location>
</feature>
<dbReference type="OMA" id="EIWCNDE"/>
<dbReference type="AlphaFoldDB" id="G4U2D7"/>
<dbReference type="PANTHER" id="PTHR12048:SF0">
    <property type="entry name" value="CCAAT_ENHANCER-BINDING PROTEIN ZETA"/>
    <property type="match status" value="1"/>
</dbReference>
<dbReference type="STRING" id="1109443.G4U2D7"/>
<keyword evidence="5" id="KW-1185">Reference proteome</keyword>
<sequence>MSETVGSKRGNGKQSKHGKHSKRENILSSSTKASKDGKAKNTASASISKDNKPKKIGNEKKGNRTETSQTILKAAVEAMGGDQSDLDLVKDVSSDEEIKQEDHEEDPALRKEVANFIKTLGLSKKSNEEAWVVEEATNDEEESPSSQDEGSEAESEQQPVKPSSPTKDSSKKGKFVFPPTARWYEALEVLDTSDLAGPSEHVLESLSSKASDLLDNDTTLYTQSSLSTGTSSADAAFLSRVLSSGTLSDRLSALTLMVQASPVHNTKALEGLRSLAMKKGGKGEALKAVRAIVDWWVGGGAPDRKLRRVLLVRLYLRDQPLLHAKRTDSHLVVWYFEDWLKKFFFTILQILEPLSLDPLPYIRTQTMALIAQLLVSKPEQEQNLLRLLVNKLGDSERAVASKASYHLHNLLQMHPQMKGVVVREVSALVLKPPSKQASTPTTKPATGNKPEKIAINVHARYYAVVTFNQIVLSSKTQAEKEVAARLVEVYFQLFRSILGERDKSGDIGEDKDEGDTKDGKGREERRKLREKDKLRQRKQNKPSQKSGDGLADAAADADSKITSAILTGVNRALPFAGIDNAALDRHMDTLFRITHEASFNVSIQALVLIQRVSETRPSVQTRYLRTLYASLLDHRLATSSKQAMYLNLLFKSLKLDNDLQRVKAFVKRFLQALLSGPGYEPSFICGGLFLLGELFTVTPGLRLAITKRSADTEAYDPRKREPEYSGAGTTCFWELTALSHHYHPSVSLHARQLLEGIPLTANADLALNTLSHFLDLFVYKNPKKPKPRGASAMQPAAALTTDGNATVRMIKGMGTETVGSKGTVNEEDFWRRKVEDVPVNQLFFHKFFNQRQARSQLKKDKIEKRRRRGSDDENGEPEESDHEAGSDESELDEEEVWKAMKRSLPTADAIDIDSDDSEGLPDPEESHSEVDVDSQSEDKEGSDASNDQESEQDEPFDLGEDADDILDSDAEAPDGLLHFGSDEEEEWGGINSTVLGKRKGGEQHGGVKKKRRLKDLPLFASMEDYEKLIDAEPEDNI</sequence>